<keyword evidence="5 8" id="KW-1133">Transmembrane helix</keyword>
<evidence type="ECO:0000259" key="9">
    <source>
        <dbReference type="Pfam" id="PF00909"/>
    </source>
</evidence>
<keyword evidence="11" id="KW-1185">Reference proteome</keyword>
<feature type="transmembrane region" description="Helical" evidence="8">
    <location>
        <begin position="18"/>
        <end position="39"/>
    </location>
</feature>
<evidence type="ECO:0000256" key="6">
    <source>
        <dbReference type="ARBA" id="ARBA00023136"/>
    </source>
</evidence>
<evidence type="ECO:0000256" key="2">
    <source>
        <dbReference type="ARBA" id="ARBA00005887"/>
    </source>
</evidence>
<evidence type="ECO:0000256" key="5">
    <source>
        <dbReference type="ARBA" id="ARBA00022989"/>
    </source>
</evidence>
<keyword evidence="3" id="KW-0813">Transport</keyword>
<sequence>MIPGLGLFYSGFSNSKNAILPIILSFISLAVTSIQWTFFGYSLSFSEYSQNPFIGDFYYGLFINVYGSTNPIAPEIPAITFSIFQCLFSAITSTIYIGSVSDRVRVLPLIVFFFLWSTLVYDFIAYWNWSPNGWLSKLGVYDYAGGNVVHVNGGATGLVLCYFLDGLKKKKKDSDLPKHNIINIITGTFLLWFGWFGFNAGSGYKADVRAGYAFYNSNLAACVGGLTWMVLGNISNYSLPKRSKDWRYPVTDFCSGSIAGLVAITPAAGFVNIWSSPIFGVVASISSFYSAILIDNIGFNDYLNVFSSHGVVGIMGSILTGVFSSKKVASYSGTTIKGGWINGNFVQVPIQLLASITTVTWSCIITYILCHTINYFKVFKFEHSDTEDIDMVETCEFAYNYIQIKDVVILESGPETLENSTMEKSCERGLYYASSIAPSSSR</sequence>
<dbReference type="SUPFAM" id="SSF111352">
    <property type="entry name" value="Ammonium transporter"/>
    <property type="match status" value="1"/>
</dbReference>
<proteinExistence type="inferred from homology"/>
<dbReference type="InterPro" id="IPR024041">
    <property type="entry name" value="NH4_transpt_AmtB-like_dom"/>
</dbReference>
<feature type="transmembrane region" description="Helical" evidence="8">
    <location>
        <begin position="109"/>
        <end position="129"/>
    </location>
</feature>
<feature type="transmembrane region" description="Helical" evidence="8">
    <location>
        <begin position="345"/>
        <end position="370"/>
    </location>
</feature>
<accession>A0A1R0H2Q5</accession>
<feature type="transmembrane region" description="Helical" evidence="8">
    <location>
        <begin position="277"/>
        <end position="294"/>
    </location>
</feature>
<keyword evidence="6 8" id="KW-0472">Membrane</keyword>
<feature type="domain" description="Ammonium transporter AmtB-like" evidence="9">
    <location>
        <begin position="1"/>
        <end position="399"/>
    </location>
</feature>
<dbReference type="Pfam" id="PF00909">
    <property type="entry name" value="Ammonium_transp"/>
    <property type="match status" value="1"/>
</dbReference>
<evidence type="ECO:0000313" key="10">
    <source>
        <dbReference type="EMBL" id="OLY83397.1"/>
    </source>
</evidence>
<dbReference type="InterPro" id="IPR029020">
    <property type="entry name" value="Ammonium/urea_transptr"/>
</dbReference>
<reference evidence="10 11" key="1">
    <citation type="journal article" date="2016" name="Mol. Biol. Evol.">
        <title>Genome-Wide Survey of Gut Fungi (Harpellales) Reveals the First Horizontally Transferred Ubiquitin Gene from a Mosquito Host.</title>
        <authorList>
            <person name="Wang Y."/>
            <person name="White M.M."/>
            <person name="Kvist S."/>
            <person name="Moncalvo J.M."/>
        </authorList>
    </citation>
    <scope>NUCLEOTIDE SEQUENCE [LARGE SCALE GENOMIC DNA]</scope>
    <source>
        <strain evidence="10 11">ALG-7-W6</strain>
    </source>
</reference>
<protein>
    <submittedName>
        <fullName evidence="10">Ammonium transporter 1</fullName>
    </submittedName>
</protein>
<dbReference type="AlphaFoldDB" id="A0A1R0H2Q5"/>
<feature type="transmembrane region" description="Helical" evidence="8">
    <location>
        <begin position="179"/>
        <end position="198"/>
    </location>
</feature>
<evidence type="ECO:0000256" key="4">
    <source>
        <dbReference type="ARBA" id="ARBA00022692"/>
    </source>
</evidence>
<comment type="similarity">
    <text evidence="2">Belongs to the ammonia transporter channel (TC 1.A.11.2) family.</text>
</comment>
<dbReference type="EMBL" id="LSSL01000925">
    <property type="protein sequence ID" value="OLY83397.1"/>
    <property type="molecule type" value="Genomic_DNA"/>
</dbReference>
<evidence type="ECO:0000256" key="8">
    <source>
        <dbReference type="SAM" id="Phobius"/>
    </source>
</evidence>
<keyword evidence="7" id="KW-0924">Ammonia transport</keyword>
<dbReference type="Gene3D" id="1.10.3430.10">
    <property type="entry name" value="Ammonium transporter AmtB like domains"/>
    <property type="match status" value="1"/>
</dbReference>
<keyword evidence="4 8" id="KW-0812">Transmembrane</keyword>
<gene>
    <name evidence="10" type="ORF">AYI68_g2464</name>
</gene>
<organism evidence="10 11">
    <name type="scientific">Smittium mucronatum</name>
    <dbReference type="NCBI Taxonomy" id="133383"/>
    <lineage>
        <taxon>Eukaryota</taxon>
        <taxon>Fungi</taxon>
        <taxon>Fungi incertae sedis</taxon>
        <taxon>Zoopagomycota</taxon>
        <taxon>Kickxellomycotina</taxon>
        <taxon>Harpellomycetes</taxon>
        <taxon>Harpellales</taxon>
        <taxon>Legeriomycetaceae</taxon>
        <taxon>Smittium</taxon>
    </lineage>
</organism>
<dbReference type="OrthoDB" id="534912at2759"/>
<dbReference type="GO" id="GO:0005886">
    <property type="term" value="C:plasma membrane"/>
    <property type="evidence" value="ECO:0007669"/>
    <property type="project" value="TreeGrafter"/>
</dbReference>
<dbReference type="Proteomes" id="UP000187455">
    <property type="component" value="Unassembled WGS sequence"/>
</dbReference>
<name>A0A1R0H2Q5_9FUNG</name>
<evidence type="ECO:0000256" key="7">
    <source>
        <dbReference type="ARBA" id="ARBA00023177"/>
    </source>
</evidence>
<dbReference type="STRING" id="133383.A0A1R0H2Q5"/>
<dbReference type="PANTHER" id="PTHR43029:SF10">
    <property type="entry name" value="AMMONIUM TRANSPORTER MEP2"/>
    <property type="match status" value="1"/>
</dbReference>
<comment type="subcellular location">
    <subcellularLocation>
        <location evidence="1">Membrane</location>
        <topology evidence="1">Multi-pass membrane protein</topology>
    </subcellularLocation>
</comment>
<dbReference type="PANTHER" id="PTHR43029">
    <property type="entry name" value="AMMONIUM TRANSPORTER MEP2"/>
    <property type="match status" value="1"/>
</dbReference>
<feature type="transmembrane region" description="Helical" evidence="8">
    <location>
        <begin position="149"/>
        <end position="167"/>
    </location>
</feature>
<evidence type="ECO:0000256" key="1">
    <source>
        <dbReference type="ARBA" id="ARBA00004141"/>
    </source>
</evidence>
<evidence type="ECO:0000256" key="3">
    <source>
        <dbReference type="ARBA" id="ARBA00022448"/>
    </source>
</evidence>
<evidence type="ECO:0000313" key="11">
    <source>
        <dbReference type="Proteomes" id="UP000187455"/>
    </source>
</evidence>
<feature type="transmembrane region" description="Helical" evidence="8">
    <location>
        <begin position="250"/>
        <end position="271"/>
    </location>
</feature>
<feature type="transmembrane region" description="Helical" evidence="8">
    <location>
        <begin position="306"/>
        <end position="325"/>
    </location>
</feature>
<feature type="transmembrane region" description="Helical" evidence="8">
    <location>
        <begin position="76"/>
        <end position="97"/>
    </location>
</feature>
<dbReference type="InterPro" id="IPR001905">
    <property type="entry name" value="Ammonium_transpt"/>
</dbReference>
<comment type="caution">
    <text evidence="10">The sequence shown here is derived from an EMBL/GenBank/DDBJ whole genome shotgun (WGS) entry which is preliminary data.</text>
</comment>
<dbReference type="GO" id="GO:0008519">
    <property type="term" value="F:ammonium channel activity"/>
    <property type="evidence" value="ECO:0007669"/>
    <property type="project" value="InterPro"/>
</dbReference>
<feature type="transmembrane region" description="Helical" evidence="8">
    <location>
        <begin position="218"/>
        <end position="238"/>
    </location>
</feature>